<dbReference type="InterPro" id="IPR011701">
    <property type="entry name" value="MFS"/>
</dbReference>
<keyword evidence="7" id="KW-1185">Reference proteome</keyword>
<feature type="transmembrane region" description="Helical" evidence="5">
    <location>
        <begin position="433"/>
        <end position="453"/>
    </location>
</feature>
<dbReference type="InterPro" id="IPR051068">
    <property type="entry name" value="MFS_Domain-Containing_Protein"/>
</dbReference>
<feature type="transmembrane region" description="Helical" evidence="5">
    <location>
        <begin position="336"/>
        <end position="355"/>
    </location>
</feature>
<dbReference type="Pfam" id="PF07690">
    <property type="entry name" value="MFS_1"/>
    <property type="match status" value="1"/>
</dbReference>
<dbReference type="SUPFAM" id="SSF103473">
    <property type="entry name" value="MFS general substrate transporter"/>
    <property type="match status" value="1"/>
</dbReference>
<keyword evidence="2 5" id="KW-0812">Transmembrane</keyword>
<comment type="caution">
    <text evidence="6">The sequence shown here is derived from an EMBL/GenBank/DDBJ whole genome shotgun (WGS) entry which is preliminary data.</text>
</comment>
<feature type="transmembrane region" description="Helical" evidence="5">
    <location>
        <begin position="465"/>
        <end position="484"/>
    </location>
</feature>
<dbReference type="PANTHER" id="PTHR23510:SF5">
    <property type="entry name" value="MFS DOMAIN-CONTAINING PROTEIN"/>
    <property type="match status" value="1"/>
</dbReference>
<sequence>MSFERVQHFLKIHFPVCIFLRLTMNGKTISTKELELAQRRTEWKSVYTVGILLLFLGMQLSIYFTSTWQYLSESDETATVDFFGYILALMALSTALANPVLGYWNQVSESTRNPLFFAYGVAALGNFIYALSYLANPYAKWAMLFSRILCGIGPGALGVLRSFVANASTKEDRMRAVSLTNSGFTCGFFLGPTIQIGFIPLGKEGINVGFMNFNMYTSCAIFMGVVSLLAIVLTYFFLEENYIGIVSSKEKTSDPYFVLPKYDRLPAVFLFYVWWLMCGVVCVESMAAPLTIAMFNWSHETAVFYNGLIQTVSCTFTFLINFLIASTRLKNVDQRVITMAGLLFFLAFFTIHMPWPFYPGPLDRPNKKLNMTAGEEVIIDGLCDFDWCDYTPRVPIGIYLFITSVVIGCGFPLIGSGSSALLSQILGPRKQGVVQGLFASTGSFSQFFVSLFSTRLFEMSGYKWIMFYHFSVVSLAILGVALLWKRLVPLKMTPKQGQATKYKLGTFYRM</sequence>
<evidence type="ECO:0008006" key="8">
    <source>
        <dbReference type="Google" id="ProtNLM"/>
    </source>
</evidence>
<evidence type="ECO:0000256" key="4">
    <source>
        <dbReference type="ARBA" id="ARBA00023136"/>
    </source>
</evidence>
<dbReference type="EMBL" id="CADEPM010000009">
    <property type="protein sequence ID" value="CAB3409919.1"/>
    <property type="molecule type" value="Genomic_DNA"/>
</dbReference>
<dbReference type="GO" id="GO:0005765">
    <property type="term" value="C:lysosomal membrane"/>
    <property type="evidence" value="ECO:0007669"/>
    <property type="project" value="TreeGrafter"/>
</dbReference>
<feature type="transmembrane region" description="Helical" evidence="5">
    <location>
        <begin position="45"/>
        <end position="62"/>
    </location>
</feature>
<feature type="transmembrane region" description="Helical" evidence="5">
    <location>
        <begin position="116"/>
        <end position="135"/>
    </location>
</feature>
<feature type="transmembrane region" description="Helical" evidence="5">
    <location>
        <begin position="141"/>
        <end position="164"/>
    </location>
</feature>
<comment type="subcellular location">
    <subcellularLocation>
        <location evidence="1">Membrane</location>
        <topology evidence="1">Multi-pass membrane protein</topology>
    </subcellularLocation>
</comment>
<evidence type="ECO:0000313" key="6">
    <source>
        <dbReference type="EMBL" id="CAB3409919.1"/>
    </source>
</evidence>
<feature type="transmembrane region" description="Helical" evidence="5">
    <location>
        <begin position="213"/>
        <end position="238"/>
    </location>
</feature>
<gene>
    <name evidence="6" type="ORF">CBOVIS_LOCUS11511</name>
</gene>
<evidence type="ECO:0000256" key="3">
    <source>
        <dbReference type="ARBA" id="ARBA00022989"/>
    </source>
</evidence>
<feature type="transmembrane region" description="Helical" evidence="5">
    <location>
        <begin position="176"/>
        <end position="201"/>
    </location>
</feature>
<feature type="transmembrane region" description="Helical" evidence="5">
    <location>
        <begin position="82"/>
        <end position="104"/>
    </location>
</feature>
<protein>
    <recommendedName>
        <fullName evidence="8">Major facilitator superfamily (MFS) profile domain-containing protein</fullName>
    </recommendedName>
</protein>
<keyword evidence="3 5" id="KW-1133">Transmembrane helix</keyword>
<feature type="transmembrane region" description="Helical" evidence="5">
    <location>
        <begin position="396"/>
        <end position="421"/>
    </location>
</feature>
<feature type="transmembrane region" description="Helical" evidence="5">
    <location>
        <begin position="303"/>
        <end position="324"/>
    </location>
</feature>
<dbReference type="CDD" id="cd17326">
    <property type="entry name" value="MFS_MFSD8"/>
    <property type="match status" value="1"/>
</dbReference>
<dbReference type="InterPro" id="IPR036259">
    <property type="entry name" value="MFS_trans_sf"/>
</dbReference>
<organism evidence="6 7">
    <name type="scientific">Caenorhabditis bovis</name>
    <dbReference type="NCBI Taxonomy" id="2654633"/>
    <lineage>
        <taxon>Eukaryota</taxon>
        <taxon>Metazoa</taxon>
        <taxon>Ecdysozoa</taxon>
        <taxon>Nematoda</taxon>
        <taxon>Chromadorea</taxon>
        <taxon>Rhabditida</taxon>
        <taxon>Rhabditina</taxon>
        <taxon>Rhabditomorpha</taxon>
        <taxon>Rhabditoidea</taxon>
        <taxon>Rhabditidae</taxon>
        <taxon>Peloderinae</taxon>
        <taxon>Caenorhabditis</taxon>
    </lineage>
</organism>
<dbReference type="GO" id="GO:0022857">
    <property type="term" value="F:transmembrane transporter activity"/>
    <property type="evidence" value="ECO:0007669"/>
    <property type="project" value="InterPro"/>
</dbReference>
<evidence type="ECO:0000313" key="7">
    <source>
        <dbReference type="Proteomes" id="UP000494206"/>
    </source>
</evidence>
<evidence type="ECO:0000256" key="2">
    <source>
        <dbReference type="ARBA" id="ARBA00022692"/>
    </source>
</evidence>
<reference evidence="6 7" key="1">
    <citation type="submission" date="2020-04" db="EMBL/GenBank/DDBJ databases">
        <authorList>
            <person name="Laetsch R D."/>
            <person name="Stevens L."/>
            <person name="Kumar S."/>
            <person name="Blaxter L. M."/>
        </authorList>
    </citation>
    <scope>NUCLEOTIDE SEQUENCE [LARGE SCALE GENOMIC DNA]</scope>
</reference>
<proteinExistence type="predicted"/>
<dbReference type="OrthoDB" id="370281at2759"/>
<evidence type="ECO:0000256" key="5">
    <source>
        <dbReference type="SAM" id="Phobius"/>
    </source>
</evidence>
<dbReference type="Proteomes" id="UP000494206">
    <property type="component" value="Unassembled WGS sequence"/>
</dbReference>
<name>A0A8S1FET7_9PELO</name>
<dbReference type="PANTHER" id="PTHR23510">
    <property type="entry name" value="INNER MEMBRANE TRANSPORT PROTEIN YAJR"/>
    <property type="match status" value="1"/>
</dbReference>
<accession>A0A8S1FET7</accession>
<keyword evidence="4 5" id="KW-0472">Membrane</keyword>
<evidence type="ECO:0000256" key="1">
    <source>
        <dbReference type="ARBA" id="ARBA00004141"/>
    </source>
</evidence>
<dbReference type="Gene3D" id="1.20.1250.20">
    <property type="entry name" value="MFS general substrate transporter like domains"/>
    <property type="match status" value="1"/>
</dbReference>
<feature type="transmembrane region" description="Helical" evidence="5">
    <location>
        <begin position="269"/>
        <end position="297"/>
    </location>
</feature>
<dbReference type="AlphaFoldDB" id="A0A8S1FET7"/>